<keyword evidence="2" id="KW-0812">Transmembrane</keyword>
<organism evidence="4 5">
    <name type="scientific">Pichia angusta</name>
    <name type="common">Yeast</name>
    <name type="synonym">Hansenula polymorpha</name>
    <dbReference type="NCBI Taxonomy" id="870730"/>
    <lineage>
        <taxon>Eukaryota</taxon>
        <taxon>Fungi</taxon>
        <taxon>Dikarya</taxon>
        <taxon>Ascomycota</taxon>
        <taxon>Saccharomycotina</taxon>
        <taxon>Pichiomycetes</taxon>
        <taxon>Pichiales</taxon>
        <taxon>Pichiaceae</taxon>
        <taxon>Ogataea</taxon>
    </lineage>
</organism>
<dbReference type="InterPro" id="IPR036869">
    <property type="entry name" value="J_dom_sf"/>
</dbReference>
<sequence>MMLIPRLCRRGYSTDANVGRLLKLYPTFKNATPYDVLGLKQSNVKQEELKRRFYELAKVYHPDSAHDALENKEKEHRFKRILAAYALLKNPQTRQNYDNYGIGWEDNSSSLYRPKTAPQAGHYRPSTYGTWEDRWHGQQDFGFGYYTDNTWRDMGPNASNMETFRHNRRTIFLTLLLATGIYTALQFAHIIFYDDYIGGTYRESLVKRIQMTERSRKDLIDARENYGFGDSKEERIQRFLWFRHLSWLLGEDKRT</sequence>
<dbReference type="PRINTS" id="PR00625">
    <property type="entry name" value="JDOMAIN"/>
</dbReference>
<dbReference type="PANTHER" id="PTHR44145">
    <property type="entry name" value="DNAJ HOMOLOG SUBFAMILY A MEMBER 3, MITOCHONDRIAL"/>
    <property type="match status" value="1"/>
</dbReference>
<evidence type="ECO:0000313" key="4">
    <source>
        <dbReference type="EMBL" id="KAG7818955.1"/>
    </source>
</evidence>
<dbReference type="PROSITE" id="PS00636">
    <property type="entry name" value="DNAJ_1"/>
    <property type="match status" value="1"/>
</dbReference>
<evidence type="ECO:0000256" key="2">
    <source>
        <dbReference type="SAM" id="Phobius"/>
    </source>
</evidence>
<dbReference type="SMART" id="SM00271">
    <property type="entry name" value="DnaJ"/>
    <property type="match status" value="1"/>
</dbReference>
<dbReference type="AlphaFoldDB" id="A0AAN6I5Q8"/>
<gene>
    <name evidence="4" type="ORF">KL928_002823</name>
</gene>
<feature type="transmembrane region" description="Helical" evidence="2">
    <location>
        <begin position="171"/>
        <end position="192"/>
    </location>
</feature>
<dbReference type="InterPro" id="IPR051938">
    <property type="entry name" value="Apopto_cytoskel_mod"/>
</dbReference>
<evidence type="ECO:0000313" key="5">
    <source>
        <dbReference type="Proteomes" id="UP001196530"/>
    </source>
</evidence>
<dbReference type="InterPro" id="IPR018253">
    <property type="entry name" value="DnaJ_domain_CS"/>
</dbReference>
<proteinExistence type="predicted"/>
<dbReference type="CDD" id="cd06257">
    <property type="entry name" value="DnaJ"/>
    <property type="match status" value="1"/>
</dbReference>
<accession>A0AAN6I5Q8</accession>
<dbReference type="RefSeq" id="XP_043059977.1">
    <property type="nucleotide sequence ID" value="XM_043203342.1"/>
</dbReference>
<dbReference type="PROSITE" id="PS50076">
    <property type="entry name" value="DNAJ_2"/>
    <property type="match status" value="1"/>
</dbReference>
<dbReference type="SUPFAM" id="SSF46565">
    <property type="entry name" value="Chaperone J-domain"/>
    <property type="match status" value="1"/>
</dbReference>
<feature type="domain" description="J" evidence="3">
    <location>
        <begin position="32"/>
        <end position="101"/>
    </location>
</feature>
<dbReference type="InterPro" id="IPR001623">
    <property type="entry name" value="DnaJ_domain"/>
</dbReference>
<protein>
    <recommendedName>
        <fullName evidence="3">J domain-containing protein</fullName>
    </recommendedName>
</protein>
<keyword evidence="2" id="KW-1133">Transmembrane helix</keyword>
<dbReference type="Gene3D" id="1.10.287.110">
    <property type="entry name" value="DnaJ domain"/>
    <property type="match status" value="1"/>
</dbReference>
<dbReference type="EMBL" id="JAHLUX010000005">
    <property type="protein sequence ID" value="KAG7818955.1"/>
    <property type="molecule type" value="Genomic_DNA"/>
</dbReference>
<name>A0AAN6I5Q8_PICAN</name>
<dbReference type="Proteomes" id="UP001196530">
    <property type="component" value="Unassembled WGS sequence"/>
</dbReference>
<reference evidence="4" key="1">
    <citation type="journal article" date="2021" name="G3 (Bethesda)">
        <title>Genomic diversity, chromosomal rearrangements, and interspecies hybridization in the ogataea polymorpha species complex.</title>
        <authorList>
            <person name="Hanson S.J."/>
            <person name="Cinneide E.O."/>
            <person name="Salzberg L.I."/>
            <person name="Wolfe K.H."/>
            <person name="McGowan J."/>
            <person name="Fitzpatrick D.A."/>
            <person name="Matlin K."/>
        </authorList>
    </citation>
    <scope>NUCLEOTIDE SEQUENCE</scope>
    <source>
        <strain evidence="4">61-244</strain>
    </source>
</reference>
<dbReference type="GeneID" id="66126874"/>
<dbReference type="Pfam" id="PF00226">
    <property type="entry name" value="DnaJ"/>
    <property type="match status" value="1"/>
</dbReference>
<comment type="caution">
    <text evidence="4">The sequence shown here is derived from an EMBL/GenBank/DDBJ whole genome shotgun (WGS) entry which is preliminary data.</text>
</comment>
<dbReference type="PANTHER" id="PTHR44145:SF3">
    <property type="entry name" value="DNAJ HOMOLOG SUBFAMILY A MEMBER 3, MITOCHONDRIAL"/>
    <property type="match status" value="1"/>
</dbReference>
<keyword evidence="2" id="KW-0472">Membrane</keyword>
<evidence type="ECO:0000256" key="1">
    <source>
        <dbReference type="ARBA" id="ARBA00023186"/>
    </source>
</evidence>
<evidence type="ECO:0000259" key="3">
    <source>
        <dbReference type="PROSITE" id="PS50076"/>
    </source>
</evidence>
<keyword evidence="1" id="KW-0143">Chaperone</keyword>